<name>A0A1V6T6F6_9EURO</name>
<evidence type="ECO:0000313" key="1">
    <source>
        <dbReference type="EMBL" id="OQE21928.1"/>
    </source>
</evidence>
<accession>A0A1V6T6F6</accession>
<protein>
    <recommendedName>
        <fullName evidence="3">Transcription factor domain-containing protein</fullName>
    </recommendedName>
</protein>
<dbReference type="EMBL" id="MLKD01000011">
    <property type="protein sequence ID" value="OQE21928.1"/>
    <property type="molecule type" value="Genomic_DNA"/>
</dbReference>
<evidence type="ECO:0008006" key="3">
    <source>
        <dbReference type="Google" id="ProtNLM"/>
    </source>
</evidence>
<evidence type="ECO:0000313" key="2">
    <source>
        <dbReference type="Proteomes" id="UP000191285"/>
    </source>
</evidence>
<comment type="caution">
    <text evidence="1">The sequence shown here is derived from an EMBL/GenBank/DDBJ whole genome shotgun (WGS) entry which is preliminary data.</text>
</comment>
<proteinExistence type="predicted"/>
<dbReference type="Proteomes" id="UP000191285">
    <property type="component" value="Unassembled WGS sequence"/>
</dbReference>
<organism evidence="1 2">
    <name type="scientific">Penicillium steckii</name>
    <dbReference type="NCBI Taxonomy" id="303698"/>
    <lineage>
        <taxon>Eukaryota</taxon>
        <taxon>Fungi</taxon>
        <taxon>Dikarya</taxon>
        <taxon>Ascomycota</taxon>
        <taxon>Pezizomycotina</taxon>
        <taxon>Eurotiomycetes</taxon>
        <taxon>Eurotiomycetidae</taxon>
        <taxon>Eurotiales</taxon>
        <taxon>Aspergillaceae</taxon>
        <taxon>Penicillium</taxon>
    </lineage>
</organism>
<dbReference type="OrthoDB" id="4491390at2759"/>
<dbReference type="AlphaFoldDB" id="A0A1V6T6F6"/>
<sequence>MRLSLCGEKDTYQIFSLETYSGSLQIFRRLLQKEGQESKSLLVVISLIFTLFEAAQQYPTRIYESGWAGHLKGALFLMQRQGPAAFQIGGFHAAFKKLREMAVLLAFSSRSPLFLAQPEWKEIPWAILEKSPRDRLYDIATEITTLYSTSYEHGISQLLVAHRVYLKLVAWRKEWLSIEFPSLPSSCQGCLGQECNCTEYIHVSIFPSNDFTFLMTECTAMLLMVTYMTLEMITSSRMDPLKENKIPDECLRIEVIQYRALKLRRFLKETLTLPCFGQAISDCPGITEGRCRALFPIWVLSQEPKEFSACDSNWWLALSSRVNYGMN</sequence>
<keyword evidence="2" id="KW-1185">Reference proteome</keyword>
<dbReference type="STRING" id="303698.A0A1V6T6F6"/>
<gene>
    <name evidence="1" type="ORF">PENSTE_c011G08201</name>
</gene>
<dbReference type="InterPro" id="IPR053178">
    <property type="entry name" value="Osmoadaptation_assoc"/>
</dbReference>
<reference evidence="2" key="1">
    <citation type="journal article" date="2017" name="Nat. Microbiol.">
        <title>Global analysis of biosynthetic gene clusters reveals vast potential of secondary metabolite production in Penicillium species.</title>
        <authorList>
            <person name="Nielsen J.C."/>
            <person name="Grijseels S."/>
            <person name="Prigent S."/>
            <person name="Ji B."/>
            <person name="Dainat J."/>
            <person name="Nielsen K.F."/>
            <person name="Frisvad J.C."/>
            <person name="Workman M."/>
            <person name="Nielsen J."/>
        </authorList>
    </citation>
    <scope>NUCLEOTIDE SEQUENCE [LARGE SCALE GENOMIC DNA]</scope>
    <source>
        <strain evidence="2">IBT 24891</strain>
    </source>
</reference>
<dbReference type="PANTHER" id="PTHR38111">
    <property type="entry name" value="ZN(2)-C6 FUNGAL-TYPE DOMAIN-CONTAINING PROTEIN-RELATED"/>
    <property type="match status" value="1"/>
</dbReference>